<name>A0A3A1Y7L7_9GAMM</name>
<dbReference type="EMBL" id="NRHC01000028">
    <property type="protein sequence ID" value="RIY33605.1"/>
    <property type="molecule type" value="Genomic_DNA"/>
</dbReference>
<accession>A0A3A1Y7L7</accession>
<evidence type="ECO:0000313" key="3">
    <source>
        <dbReference type="Proteomes" id="UP000265691"/>
    </source>
</evidence>
<dbReference type="AlphaFoldDB" id="A0A3A1Y7L7"/>
<sequence length="175" mass="19360">MPILISLVIVIAIIAGLFIIYFQKLKPAKDDFRGSSLQAVYTLTTQFADKKYLDASFIEIYTKAITNNYKISDAVLTHHIALLQQCIVSSNLARNIIHDSLAMLTTEDKAQVIAKAISLTVQIEGKANIFTKQLKVVGSRASQNYKEILTSLNLTNADVKQALMLLNATTAQERT</sequence>
<keyword evidence="3" id="KW-1185">Reference proteome</keyword>
<gene>
    <name evidence="2" type="ORF">CKF54_02480</name>
</gene>
<proteinExistence type="predicted"/>
<keyword evidence="1" id="KW-0812">Transmembrane</keyword>
<protein>
    <submittedName>
        <fullName evidence="2">Uncharacterized protein</fullName>
    </submittedName>
</protein>
<comment type="caution">
    <text evidence="2">The sequence shown here is derived from an EMBL/GenBank/DDBJ whole genome shotgun (WGS) entry which is preliminary data.</text>
</comment>
<reference evidence="2 3" key="1">
    <citation type="submission" date="2017-08" db="EMBL/GenBank/DDBJ databases">
        <title>Reclassification of Bisgaard taxon 37 and 44.</title>
        <authorList>
            <person name="Christensen H."/>
        </authorList>
    </citation>
    <scope>NUCLEOTIDE SEQUENCE [LARGE SCALE GENOMIC DNA]</scope>
    <source>
        <strain evidence="2 3">B96_3</strain>
    </source>
</reference>
<feature type="transmembrane region" description="Helical" evidence="1">
    <location>
        <begin position="6"/>
        <end position="23"/>
    </location>
</feature>
<dbReference type="RefSeq" id="WP_119524709.1">
    <property type="nucleotide sequence ID" value="NZ_NRHC01000028.1"/>
</dbReference>
<dbReference type="OrthoDB" id="5678280at2"/>
<dbReference type="Proteomes" id="UP000265691">
    <property type="component" value="Unassembled WGS sequence"/>
</dbReference>
<evidence type="ECO:0000256" key="1">
    <source>
        <dbReference type="SAM" id="Phobius"/>
    </source>
</evidence>
<keyword evidence="1" id="KW-0472">Membrane</keyword>
<keyword evidence="1" id="KW-1133">Transmembrane helix</keyword>
<organism evidence="2 3">
    <name type="scientific">Psittacicella hinzii</name>
    <dbReference type="NCBI Taxonomy" id="2028575"/>
    <lineage>
        <taxon>Bacteria</taxon>
        <taxon>Pseudomonadati</taxon>
        <taxon>Pseudomonadota</taxon>
        <taxon>Gammaproteobacteria</taxon>
        <taxon>Pasteurellales</taxon>
        <taxon>Psittacicellaceae</taxon>
        <taxon>Psittacicella</taxon>
    </lineage>
</organism>
<evidence type="ECO:0000313" key="2">
    <source>
        <dbReference type="EMBL" id="RIY33605.1"/>
    </source>
</evidence>